<evidence type="ECO:0000313" key="2">
    <source>
        <dbReference type="EMBL" id="RJO78856.1"/>
    </source>
</evidence>
<dbReference type="AlphaFoldDB" id="A0A3A4KSC5"/>
<gene>
    <name evidence="2" type="ORF">D5S18_04895</name>
</gene>
<dbReference type="RefSeq" id="WP_120038384.1">
    <property type="nucleotide sequence ID" value="NZ_QZFU01000012.1"/>
</dbReference>
<dbReference type="PANTHER" id="PTHR36437:SF2">
    <property type="entry name" value="GLYOXALASE_BLEOMYCIN RESISTANCE PROTEIN_DIOXYGENASE"/>
    <property type="match status" value="1"/>
</dbReference>
<sequence length="127" mass="13830">MSETCTEVLTVAVPVTDQDRAKSQFERLGLRTRLDAELQPGFRWVEMGMAGGGATLSLVRAGEELPAGINTGIRLGTPDARAAHAAVRELGFEVGELLDWETAPLMFTFRDLDGNRFYITEVGSQNS</sequence>
<comment type="caution">
    <text evidence="2">The sequence shown here is derived from an EMBL/GenBank/DDBJ whole genome shotgun (WGS) entry which is preliminary data.</text>
</comment>
<organism evidence="2 3">
    <name type="scientific">Nocardia panacis</name>
    <dbReference type="NCBI Taxonomy" id="2340916"/>
    <lineage>
        <taxon>Bacteria</taxon>
        <taxon>Bacillati</taxon>
        <taxon>Actinomycetota</taxon>
        <taxon>Actinomycetes</taxon>
        <taxon>Mycobacteriales</taxon>
        <taxon>Nocardiaceae</taxon>
        <taxon>Nocardia</taxon>
    </lineage>
</organism>
<reference evidence="2 3" key="1">
    <citation type="submission" date="2018-09" db="EMBL/GenBank/DDBJ databases">
        <title>YIM PH21274 draft genome.</title>
        <authorList>
            <person name="Miao C."/>
        </authorList>
    </citation>
    <scope>NUCLEOTIDE SEQUENCE [LARGE SCALE GENOMIC DNA]</scope>
    <source>
        <strain evidence="2 3">YIM PH 21724</strain>
    </source>
</reference>
<proteinExistence type="predicted"/>
<dbReference type="Proteomes" id="UP000266677">
    <property type="component" value="Unassembled WGS sequence"/>
</dbReference>
<dbReference type="OrthoDB" id="197463at2"/>
<name>A0A3A4KSC5_9NOCA</name>
<dbReference type="Pfam" id="PF00903">
    <property type="entry name" value="Glyoxalase"/>
    <property type="match status" value="1"/>
</dbReference>
<dbReference type="PANTHER" id="PTHR36437">
    <property type="entry name" value="GLYOXALASE/BLEOMYCIN RESISTANCE PROTEIN/DIOXYGENASE"/>
    <property type="match status" value="1"/>
</dbReference>
<dbReference type="EMBL" id="QZFU01000012">
    <property type="protein sequence ID" value="RJO78856.1"/>
    <property type="molecule type" value="Genomic_DNA"/>
</dbReference>
<dbReference type="Gene3D" id="3.10.180.10">
    <property type="entry name" value="2,3-Dihydroxybiphenyl 1,2-Dioxygenase, domain 1"/>
    <property type="match status" value="1"/>
</dbReference>
<dbReference type="InterPro" id="IPR004360">
    <property type="entry name" value="Glyas_Fos-R_dOase_dom"/>
</dbReference>
<protein>
    <submittedName>
        <fullName evidence="2">Glyoxalase</fullName>
    </submittedName>
</protein>
<dbReference type="InterPro" id="IPR029068">
    <property type="entry name" value="Glyas_Bleomycin-R_OHBP_Dase"/>
</dbReference>
<evidence type="ECO:0000313" key="3">
    <source>
        <dbReference type="Proteomes" id="UP000266677"/>
    </source>
</evidence>
<dbReference type="SUPFAM" id="SSF54593">
    <property type="entry name" value="Glyoxalase/Bleomycin resistance protein/Dihydroxybiphenyl dioxygenase"/>
    <property type="match status" value="1"/>
</dbReference>
<keyword evidence="3" id="KW-1185">Reference proteome</keyword>
<evidence type="ECO:0000259" key="1">
    <source>
        <dbReference type="Pfam" id="PF00903"/>
    </source>
</evidence>
<feature type="domain" description="Glyoxalase/fosfomycin resistance/dioxygenase" evidence="1">
    <location>
        <begin position="10"/>
        <end position="117"/>
    </location>
</feature>
<accession>A0A3A4KSC5</accession>